<gene>
    <name evidence="2" type="ORF">Mia14_0834</name>
</gene>
<feature type="transmembrane region" description="Helical" evidence="1">
    <location>
        <begin position="6"/>
        <end position="24"/>
    </location>
</feature>
<keyword evidence="1" id="KW-1133">Transmembrane helix</keyword>
<reference evidence="2 3" key="1">
    <citation type="journal article" date="2017" name="Nat. Commun.">
        <title>'ARMAN' archaea depend on association with euryarchaeal host in culture and in situ.</title>
        <authorList>
            <person name="Golyshina O."/>
            <person name="Toshchakov S."/>
            <person name="Makarova K."/>
            <person name="Gavrilov S."/>
            <person name="Korzhenkov A."/>
            <person name="La Cono V."/>
            <person name="Arcadi E."/>
            <person name="Nechitaylo T."/>
            <person name="Ferrer M."/>
            <person name="Kublanov I."/>
            <person name="Wolf Y."/>
            <person name="Yakimov M."/>
            <person name="Golyshin P."/>
            <person name="Slesarev A."/>
            <person name="Kozyavkin S."/>
        </authorList>
    </citation>
    <scope>NUCLEOTIDE SEQUENCE [LARGE SCALE GENOMIC DNA]</scope>
    <source>
        <strain evidence="2 3">Mia14</strain>
    </source>
</reference>
<dbReference type="RefSeq" id="WP_124216909.1">
    <property type="nucleotide sequence ID" value="NZ_CP019964.1"/>
</dbReference>
<dbReference type="EMBL" id="CP019964">
    <property type="protein sequence ID" value="ASI14122.1"/>
    <property type="molecule type" value="Genomic_DNA"/>
</dbReference>
<organism evidence="2 3">
    <name type="scientific">Candidatus Mancarchaeum acidiphilum</name>
    <dbReference type="NCBI Taxonomy" id="1920749"/>
    <lineage>
        <taxon>Archaea</taxon>
        <taxon>Candidatus Micrarchaeota</taxon>
        <taxon>Candidatus Mancarchaeum</taxon>
    </lineage>
</organism>
<dbReference type="Proteomes" id="UP000197679">
    <property type="component" value="Chromosome"/>
</dbReference>
<evidence type="ECO:0000313" key="3">
    <source>
        <dbReference type="Proteomes" id="UP000197679"/>
    </source>
</evidence>
<dbReference type="OrthoDB" id="386191at2157"/>
<evidence type="ECO:0000256" key="1">
    <source>
        <dbReference type="SAM" id="Phobius"/>
    </source>
</evidence>
<dbReference type="AlphaFoldDB" id="A0A218NNT0"/>
<keyword evidence="1" id="KW-0812">Transmembrane</keyword>
<dbReference type="KEGG" id="marh:Mia14_0834"/>
<keyword evidence="1" id="KW-0472">Membrane</keyword>
<protein>
    <submittedName>
        <fullName evidence="2">Uncharacterized protein</fullName>
    </submittedName>
</protein>
<sequence length="353" mass="38506">MASASIGVIILILIVIVLAIVGYFETGGFKLNKSISVTPPPPAPKHVSKPNVNNSTNYLYGCDNYDLQANAGSTSIGACTWGGGTLGVWVSTGKMGFVNFSIVGSNNKTYVKQEYLPYSCSTFYTEFYAPAQIYYLTLGASNSTTNGPCLNNYSIVTLNTSVKVLVNKTYYSFYQGNLSTGTYIGWSTSGTAFGGLPLNLTYANDVGCYPKDPWENYSGIYYISSYNCSPIESTGNITSSRFLIDKPFLNLQIISPKNSLDYLEIIPSNASTPYITDQVSTYSLSLSNGSLIGQGYKLENATIPLTSLLGKVVRLRIVQESDQKYEYMIAGDIRMSDYPDQGTGFLDNITYEK</sequence>
<accession>A0A218NNT0</accession>
<proteinExistence type="predicted"/>
<evidence type="ECO:0000313" key="2">
    <source>
        <dbReference type="EMBL" id="ASI14122.1"/>
    </source>
</evidence>
<dbReference type="GeneID" id="33314382"/>
<name>A0A218NNT0_9ARCH</name>
<keyword evidence="3" id="KW-1185">Reference proteome</keyword>